<proteinExistence type="predicted"/>
<evidence type="ECO:0000313" key="2">
    <source>
        <dbReference type="EMBL" id="AMN35814.1"/>
    </source>
</evidence>
<dbReference type="InterPro" id="IPR022742">
    <property type="entry name" value="Hydrolase_4"/>
</dbReference>
<feature type="domain" description="Serine aminopeptidase S33" evidence="1">
    <location>
        <begin position="30"/>
        <end position="138"/>
    </location>
</feature>
<dbReference type="PANTHER" id="PTHR12277">
    <property type="entry name" value="ALPHA/BETA HYDROLASE DOMAIN-CONTAINING PROTEIN"/>
    <property type="match status" value="1"/>
</dbReference>
<protein>
    <submittedName>
        <fullName evidence="2">Hydrolase</fullName>
    </submittedName>
</protein>
<dbReference type="GO" id="GO:0016787">
    <property type="term" value="F:hydrolase activity"/>
    <property type="evidence" value="ECO:0007669"/>
    <property type="project" value="UniProtKB-KW"/>
</dbReference>
<name>A0A127EIQ1_CLOPF</name>
<keyword evidence="2" id="KW-0378">Hydrolase</keyword>
<dbReference type="OrthoDB" id="9780269at2"/>
<dbReference type="AlphaFoldDB" id="A0A127EIQ1"/>
<reference evidence="2 3" key="1">
    <citation type="journal article" date="2016" name="PLoS ONE">
        <title>Plasmid Characterization and Chromosome Analysis of Two netF+ Clostridium perfringens Isolates Associated with Foal and Canine Necrotizing Enteritis.</title>
        <authorList>
            <person name="Mehdizadeh Gohari I."/>
            <person name="Kropinski A.M."/>
            <person name="Weese S.J."/>
            <person name="Parreira V.R."/>
            <person name="Whitehead A.E."/>
            <person name="Boerlin P."/>
            <person name="Prescott J.F."/>
        </authorList>
    </citation>
    <scope>NUCLEOTIDE SEQUENCE [LARGE SCALE GENOMIC DNA]</scope>
    <source>
        <strain evidence="2 3">JP838</strain>
    </source>
</reference>
<dbReference type="PATRIC" id="fig|1502.177.peg.1774"/>
<dbReference type="Proteomes" id="UP000070260">
    <property type="component" value="Chromosome"/>
</dbReference>
<dbReference type="Gene3D" id="3.40.50.1820">
    <property type="entry name" value="alpha/beta hydrolase"/>
    <property type="match status" value="1"/>
</dbReference>
<dbReference type="RefSeq" id="WP_061428199.1">
    <property type="nucleotide sequence ID" value="NZ_CATNXK010000001.1"/>
</dbReference>
<evidence type="ECO:0000259" key="1">
    <source>
        <dbReference type="Pfam" id="PF12146"/>
    </source>
</evidence>
<evidence type="ECO:0000313" key="3">
    <source>
        <dbReference type="Proteomes" id="UP000070260"/>
    </source>
</evidence>
<gene>
    <name evidence="2" type="ORF">JFP838_08650</name>
</gene>
<dbReference type="InterPro" id="IPR029058">
    <property type="entry name" value="AB_hydrolase_fold"/>
</dbReference>
<dbReference type="SUPFAM" id="SSF53474">
    <property type="entry name" value="alpha/beta-Hydrolases"/>
    <property type="match status" value="1"/>
</dbReference>
<dbReference type="Pfam" id="PF12146">
    <property type="entry name" value="Hydrolase_4"/>
    <property type="match status" value="1"/>
</dbReference>
<dbReference type="EMBL" id="CP010994">
    <property type="protein sequence ID" value="AMN35814.1"/>
    <property type="molecule type" value="Genomic_DNA"/>
</dbReference>
<dbReference type="PANTHER" id="PTHR12277:SF81">
    <property type="entry name" value="PROTEIN ABHD13"/>
    <property type="match status" value="1"/>
</dbReference>
<accession>A0A127EIQ1</accession>
<sequence>MVKLIEINNRKNKMLRGVLTLPDNIEDPIVVLNLHGFAGDKSGYKYAHTHLSRVLEANGFGCARFDFYGCGESDGEFEEMTFTGLIEDAIDMYNWLIDSKITTSDKIILSGHSMGGYVASCVAPKLKPTGLILMCPGGGMWYGCRERADELKNKSIQYANMEGLKFNIDFNYDLYNYEPFSNAKGYDNDVIIIRGTEDKLVNDQICKTYLDCYNSKKAKYVEIETGDHNFANIKAKSDCEDAIINFCKLINNK</sequence>
<organism evidence="2 3">
    <name type="scientific">Clostridium perfringens</name>
    <dbReference type="NCBI Taxonomy" id="1502"/>
    <lineage>
        <taxon>Bacteria</taxon>
        <taxon>Bacillati</taxon>
        <taxon>Bacillota</taxon>
        <taxon>Clostridia</taxon>
        <taxon>Eubacteriales</taxon>
        <taxon>Clostridiaceae</taxon>
        <taxon>Clostridium</taxon>
    </lineage>
</organism>